<keyword evidence="2" id="KW-0378">Hydrolase</keyword>
<dbReference type="NCBIfam" id="TIGR00004">
    <property type="entry name" value="Rid family detoxifying hydrolase"/>
    <property type="match status" value="1"/>
</dbReference>
<sequence length="126" mass="13614">MNKRIISSPAAPKAVGPYNQAVEINGFLYVSGQLPIDVATGEFVPGGVKEQCIQVFKNIGYILNEAGYGFENVVKTTVYLTDMADFLTMNEVYATFFKEPFPARVAFAVKGLPKGSLVEADVVAAK</sequence>
<dbReference type="GO" id="GO:0120241">
    <property type="term" value="F:2-iminobutanoate/2-iminopropanoate deaminase"/>
    <property type="evidence" value="ECO:0007669"/>
    <property type="project" value="UniProtKB-EC"/>
</dbReference>
<name>A0A644V777_9ZZZZ</name>
<comment type="similarity">
    <text evidence="1">Belongs to the RutC family.</text>
</comment>
<proteinExistence type="inferred from homology"/>
<dbReference type="PANTHER" id="PTHR11803:SF39">
    <property type="entry name" value="2-IMINOBUTANOATE_2-IMINOPROPANOATE DEAMINASE"/>
    <property type="match status" value="1"/>
</dbReference>
<dbReference type="Gene3D" id="3.30.1330.40">
    <property type="entry name" value="RutC-like"/>
    <property type="match status" value="1"/>
</dbReference>
<evidence type="ECO:0000256" key="1">
    <source>
        <dbReference type="ARBA" id="ARBA00010552"/>
    </source>
</evidence>
<reference evidence="2" key="1">
    <citation type="submission" date="2019-08" db="EMBL/GenBank/DDBJ databases">
        <authorList>
            <person name="Kucharzyk K."/>
            <person name="Murdoch R.W."/>
            <person name="Higgins S."/>
            <person name="Loffler F."/>
        </authorList>
    </citation>
    <scope>NUCLEOTIDE SEQUENCE</scope>
</reference>
<dbReference type="PANTHER" id="PTHR11803">
    <property type="entry name" value="2-IMINOBUTANOATE/2-IMINOPROPANOATE DEAMINASE RIDA"/>
    <property type="match status" value="1"/>
</dbReference>
<dbReference type="InterPro" id="IPR006175">
    <property type="entry name" value="YjgF/YER057c/UK114"/>
</dbReference>
<accession>A0A644V777</accession>
<dbReference type="CDD" id="cd00448">
    <property type="entry name" value="YjgF_YER057c_UK114_family"/>
    <property type="match status" value="1"/>
</dbReference>
<dbReference type="SUPFAM" id="SSF55298">
    <property type="entry name" value="YjgF-like"/>
    <property type="match status" value="1"/>
</dbReference>
<dbReference type="GO" id="GO:0005829">
    <property type="term" value="C:cytosol"/>
    <property type="evidence" value="ECO:0007669"/>
    <property type="project" value="TreeGrafter"/>
</dbReference>
<dbReference type="AlphaFoldDB" id="A0A644V777"/>
<evidence type="ECO:0000313" key="2">
    <source>
        <dbReference type="EMBL" id="MPL87041.1"/>
    </source>
</evidence>
<dbReference type="InterPro" id="IPR006056">
    <property type="entry name" value="RidA"/>
</dbReference>
<dbReference type="FunFam" id="3.30.1330.40:FF:000001">
    <property type="entry name" value="L-PSP family endoribonuclease"/>
    <property type="match status" value="1"/>
</dbReference>
<organism evidence="2">
    <name type="scientific">bioreactor metagenome</name>
    <dbReference type="NCBI Taxonomy" id="1076179"/>
    <lineage>
        <taxon>unclassified sequences</taxon>
        <taxon>metagenomes</taxon>
        <taxon>ecological metagenomes</taxon>
    </lineage>
</organism>
<gene>
    <name evidence="2" type="primary">yabJ_8</name>
    <name evidence="2" type="ORF">SDC9_33033</name>
</gene>
<dbReference type="EMBL" id="VSSQ01000232">
    <property type="protein sequence ID" value="MPL87041.1"/>
    <property type="molecule type" value="Genomic_DNA"/>
</dbReference>
<protein>
    <submittedName>
        <fullName evidence="2">2-iminobutanoate/2-iminopropanoate deaminase</fullName>
        <ecNumber evidence="2">3.5.99.10</ecNumber>
    </submittedName>
</protein>
<comment type="caution">
    <text evidence="2">The sequence shown here is derived from an EMBL/GenBank/DDBJ whole genome shotgun (WGS) entry which is preliminary data.</text>
</comment>
<dbReference type="InterPro" id="IPR035959">
    <property type="entry name" value="RutC-like_sf"/>
</dbReference>
<dbReference type="EC" id="3.5.99.10" evidence="2"/>
<dbReference type="Pfam" id="PF01042">
    <property type="entry name" value="Ribonuc_L-PSP"/>
    <property type="match status" value="1"/>
</dbReference>